<name>A0A149U8G1_9PROT</name>
<dbReference type="Proteomes" id="UP000075360">
    <property type="component" value="Unassembled WGS sequence"/>
</dbReference>
<dbReference type="Pfam" id="PF00156">
    <property type="entry name" value="Pribosyltran"/>
    <property type="match status" value="1"/>
</dbReference>
<evidence type="ECO:0000259" key="3">
    <source>
        <dbReference type="Pfam" id="PF18912"/>
    </source>
</evidence>
<dbReference type="InterPro" id="IPR000836">
    <property type="entry name" value="PRTase_dom"/>
</dbReference>
<dbReference type="InterPro" id="IPR029057">
    <property type="entry name" value="PRTase-like"/>
</dbReference>
<sequence>MTSRGGRTGLALGKAMRRMGKGMLDVLFPPSCQLCGGETEESGGVCPSCFGRLAPVTQPFCVKCGAPQAAEAYLNAKGWCAACERHPPAWDYARAAFLYDKGAKDLILQMKYADRQENARFLGNRMWRAGRTLFTADSLVVPVPVHRRRLLKRRYNQAALLAWEVARQAGVSCQPDVLARTRATSRLAGFSRKERHEEMKRAIVVRAQRAELISGRAVVLVDDVLTSGATATACTHALRQAGARSVSVLVAAEVPLQKEVDLDFPILETT</sequence>
<evidence type="ECO:0000256" key="1">
    <source>
        <dbReference type="ARBA" id="ARBA00008007"/>
    </source>
</evidence>
<feature type="domain" description="Phosphoribosyltransferase" evidence="2">
    <location>
        <begin position="192"/>
        <end position="260"/>
    </location>
</feature>
<dbReference type="AlphaFoldDB" id="A0A149U8G1"/>
<dbReference type="RefSeq" id="WP_061470328.1">
    <property type="nucleotide sequence ID" value="NZ_LHZU01000074.1"/>
</dbReference>
<reference evidence="4 5" key="1">
    <citation type="submission" date="2015-06" db="EMBL/GenBank/DDBJ databases">
        <title>Improved classification and identification of acetic acid bacteria using matrix-assisted laser desorption/ionization time-of-flight mass spectrometry; Gluconobacter nephelii and Gluconobacter uchimurae are later heterotypic synonyms of Gluconobacter japonicus and Gluconobacter oxydans, respectively.</title>
        <authorList>
            <person name="Li L."/>
            <person name="Cleenwerck I."/>
            <person name="De Vuyst L."/>
            <person name="Vandamme P."/>
        </authorList>
    </citation>
    <scope>NUCLEOTIDE SEQUENCE [LARGE SCALE GENOMIC DNA]</scope>
    <source>
        <strain evidence="4 5">LMG 23690</strain>
    </source>
</reference>
<organism evidence="4 5">
    <name type="scientific">Acetobacter senegalensis</name>
    <dbReference type="NCBI Taxonomy" id="446692"/>
    <lineage>
        <taxon>Bacteria</taxon>
        <taxon>Pseudomonadati</taxon>
        <taxon>Pseudomonadota</taxon>
        <taxon>Alphaproteobacteria</taxon>
        <taxon>Acetobacterales</taxon>
        <taxon>Acetobacteraceae</taxon>
        <taxon>Acetobacter</taxon>
    </lineage>
</organism>
<protein>
    <submittedName>
        <fullName evidence="4">Competence protein ComF</fullName>
    </submittedName>
</protein>
<proteinExistence type="inferred from homology"/>
<comment type="similarity">
    <text evidence="1">Belongs to the ComF/GntX family.</text>
</comment>
<dbReference type="PANTHER" id="PTHR47505">
    <property type="entry name" value="DNA UTILIZATION PROTEIN YHGH"/>
    <property type="match status" value="1"/>
</dbReference>
<dbReference type="Gene3D" id="3.40.50.2020">
    <property type="match status" value="1"/>
</dbReference>
<dbReference type="EMBL" id="LHZU01000074">
    <property type="protein sequence ID" value="KXV61597.1"/>
    <property type="molecule type" value="Genomic_DNA"/>
</dbReference>
<accession>A0A149U8G1</accession>
<comment type="caution">
    <text evidence="4">The sequence shown here is derived from an EMBL/GenBank/DDBJ whole genome shotgun (WGS) entry which is preliminary data.</text>
</comment>
<evidence type="ECO:0000313" key="5">
    <source>
        <dbReference type="Proteomes" id="UP000075360"/>
    </source>
</evidence>
<dbReference type="InterPro" id="IPR051910">
    <property type="entry name" value="ComF/GntX_DNA_util-trans"/>
</dbReference>
<dbReference type="Pfam" id="PF18912">
    <property type="entry name" value="DZR_2"/>
    <property type="match status" value="1"/>
</dbReference>
<feature type="domain" description="Double zinc ribbon" evidence="3">
    <location>
        <begin position="23"/>
        <end position="83"/>
    </location>
</feature>
<evidence type="ECO:0000259" key="2">
    <source>
        <dbReference type="Pfam" id="PF00156"/>
    </source>
</evidence>
<dbReference type="SUPFAM" id="SSF53271">
    <property type="entry name" value="PRTase-like"/>
    <property type="match status" value="1"/>
</dbReference>
<dbReference type="PATRIC" id="fig|446692.4.peg.3320"/>
<dbReference type="InterPro" id="IPR044005">
    <property type="entry name" value="DZR_2"/>
</dbReference>
<gene>
    <name evidence="4" type="ORF">AD948_01160</name>
</gene>
<evidence type="ECO:0000313" key="4">
    <source>
        <dbReference type="EMBL" id="KXV61597.1"/>
    </source>
</evidence>
<dbReference type="PANTHER" id="PTHR47505:SF1">
    <property type="entry name" value="DNA UTILIZATION PROTEIN YHGH"/>
    <property type="match status" value="1"/>
</dbReference>
<dbReference type="CDD" id="cd06223">
    <property type="entry name" value="PRTases_typeI"/>
    <property type="match status" value="1"/>
</dbReference>